<dbReference type="Gene3D" id="1.10.260.40">
    <property type="entry name" value="lambda repressor-like DNA-binding domains"/>
    <property type="match status" value="1"/>
</dbReference>
<proteinExistence type="predicted"/>
<comment type="caution">
    <text evidence="6">The sequence shown here is derived from an EMBL/GenBank/DDBJ whole genome shotgun (WGS) entry which is preliminary data.</text>
</comment>
<dbReference type="InterPro" id="IPR046335">
    <property type="entry name" value="LacI/GalR-like_sensor"/>
</dbReference>
<dbReference type="CDD" id="cd06279">
    <property type="entry name" value="PBP1_LacI-like"/>
    <property type="match status" value="1"/>
</dbReference>
<evidence type="ECO:0000256" key="3">
    <source>
        <dbReference type="ARBA" id="ARBA00023163"/>
    </source>
</evidence>
<dbReference type="CDD" id="cd01392">
    <property type="entry name" value="HTH_LacI"/>
    <property type="match status" value="1"/>
</dbReference>
<dbReference type="InterPro" id="IPR028082">
    <property type="entry name" value="Peripla_BP_I"/>
</dbReference>
<keyword evidence="7" id="KW-1185">Reference proteome</keyword>
<dbReference type="SUPFAM" id="SSF47413">
    <property type="entry name" value="lambda repressor-like DNA-binding domains"/>
    <property type="match status" value="1"/>
</dbReference>
<evidence type="ECO:0000256" key="2">
    <source>
        <dbReference type="ARBA" id="ARBA00023125"/>
    </source>
</evidence>
<dbReference type="PANTHER" id="PTHR30146:SF138">
    <property type="entry name" value="TRANSCRIPTIONAL REGULATORY PROTEIN"/>
    <property type="match status" value="1"/>
</dbReference>
<organism evidence="6 7">
    <name type="scientific">Pseudonocardia endophytica</name>
    <dbReference type="NCBI Taxonomy" id="401976"/>
    <lineage>
        <taxon>Bacteria</taxon>
        <taxon>Bacillati</taxon>
        <taxon>Actinomycetota</taxon>
        <taxon>Actinomycetes</taxon>
        <taxon>Pseudonocardiales</taxon>
        <taxon>Pseudonocardiaceae</taxon>
        <taxon>Pseudonocardia</taxon>
    </lineage>
</organism>
<reference evidence="6 7" key="1">
    <citation type="submission" date="2019-03" db="EMBL/GenBank/DDBJ databases">
        <title>Sequencing the genomes of 1000 actinobacteria strains.</title>
        <authorList>
            <person name="Klenk H.-P."/>
        </authorList>
    </citation>
    <scope>NUCLEOTIDE SEQUENCE [LARGE SCALE GENOMIC DNA]</scope>
    <source>
        <strain evidence="6 7">DSM 44969</strain>
    </source>
</reference>
<feature type="region of interest" description="Disordered" evidence="4">
    <location>
        <begin position="327"/>
        <end position="354"/>
    </location>
</feature>
<feature type="domain" description="HTH lacI-type" evidence="5">
    <location>
        <begin position="8"/>
        <end position="63"/>
    </location>
</feature>
<keyword evidence="2" id="KW-0238">DNA-binding</keyword>
<dbReference type="PROSITE" id="PS50932">
    <property type="entry name" value="HTH_LACI_2"/>
    <property type="match status" value="1"/>
</dbReference>
<sequence length="354" mass="37355">MVDGSGRVTLATIADAVGVSRATVSNAYNHPERLSTQLRDRVLRAARELGYAGPDPVAATLARGRIAALGVIYDTPMSFGFSDPAAVLFLQGVSQVCEQADLALVLIPGPTSPTARVALVDGIVCYCDLPDEGALATIRERRLPFVIVDGPPHDGAGHVGIDDRAGARAAARHVLDLGHTRIGVVPMPLDDSGWEGAPSPERQAVARYHGVRERFAGYRDAVEAAGLQWEAMAVEERAPYGRDAGRRSAAALLARRPRPTAILAMSDEMAAGTLDAAAELGLDVPGDLSVVGFDDIPSAALARPALTTVRQPHLEKGRRAATMLLRQGGTRSEPVELPTELVVRSSTGPRPRTP</sequence>
<dbReference type="InterPro" id="IPR010982">
    <property type="entry name" value="Lambda_DNA-bd_dom_sf"/>
</dbReference>
<protein>
    <submittedName>
        <fullName evidence="6">LacI family transcriptional regulator</fullName>
    </submittedName>
</protein>
<accession>A0A4R1I271</accession>
<dbReference type="SUPFAM" id="SSF53822">
    <property type="entry name" value="Periplasmic binding protein-like I"/>
    <property type="match status" value="1"/>
</dbReference>
<dbReference type="SMART" id="SM00354">
    <property type="entry name" value="HTH_LACI"/>
    <property type="match status" value="1"/>
</dbReference>
<dbReference type="OrthoDB" id="5171752at2"/>
<keyword evidence="1" id="KW-0805">Transcription regulation</keyword>
<dbReference type="Pfam" id="PF13377">
    <property type="entry name" value="Peripla_BP_3"/>
    <property type="match status" value="1"/>
</dbReference>
<dbReference type="Proteomes" id="UP000295560">
    <property type="component" value="Unassembled WGS sequence"/>
</dbReference>
<dbReference type="AlphaFoldDB" id="A0A4R1I271"/>
<dbReference type="PANTHER" id="PTHR30146">
    <property type="entry name" value="LACI-RELATED TRANSCRIPTIONAL REPRESSOR"/>
    <property type="match status" value="1"/>
</dbReference>
<dbReference type="GO" id="GO:0000976">
    <property type="term" value="F:transcription cis-regulatory region binding"/>
    <property type="evidence" value="ECO:0007669"/>
    <property type="project" value="TreeGrafter"/>
</dbReference>
<dbReference type="EMBL" id="SMFZ01000001">
    <property type="protein sequence ID" value="TCK27370.1"/>
    <property type="molecule type" value="Genomic_DNA"/>
</dbReference>
<evidence type="ECO:0000313" key="7">
    <source>
        <dbReference type="Proteomes" id="UP000295560"/>
    </source>
</evidence>
<name>A0A4R1I271_PSEEN</name>
<dbReference type="GO" id="GO:0003700">
    <property type="term" value="F:DNA-binding transcription factor activity"/>
    <property type="evidence" value="ECO:0007669"/>
    <property type="project" value="TreeGrafter"/>
</dbReference>
<evidence type="ECO:0000256" key="1">
    <source>
        <dbReference type="ARBA" id="ARBA00023015"/>
    </source>
</evidence>
<dbReference type="Gene3D" id="3.40.50.2300">
    <property type="match status" value="2"/>
</dbReference>
<evidence type="ECO:0000313" key="6">
    <source>
        <dbReference type="EMBL" id="TCK27370.1"/>
    </source>
</evidence>
<keyword evidence="3" id="KW-0804">Transcription</keyword>
<evidence type="ECO:0000256" key="4">
    <source>
        <dbReference type="SAM" id="MobiDB-lite"/>
    </source>
</evidence>
<evidence type="ECO:0000259" key="5">
    <source>
        <dbReference type="PROSITE" id="PS50932"/>
    </source>
</evidence>
<gene>
    <name evidence="6" type="ORF">EV378_3241</name>
</gene>
<dbReference type="InterPro" id="IPR000843">
    <property type="entry name" value="HTH_LacI"/>
</dbReference>
<dbReference type="Pfam" id="PF00356">
    <property type="entry name" value="LacI"/>
    <property type="match status" value="1"/>
</dbReference>